<reference evidence="2" key="1">
    <citation type="submission" date="2017-01" db="EMBL/GenBank/DDBJ databases">
        <authorList>
            <person name="Wang Y."/>
            <person name="White M."/>
            <person name="Kvist S."/>
            <person name="Moncalvo J.-M."/>
        </authorList>
    </citation>
    <scope>NUCLEOTIDE SEQUENCE [LARGE SCALE GENOMIC DNA]</scope>
    <source>
        <strain evidence="2">ID-206-W2</strain>
    </source>
</reference>
<sequence>MVLYLSQIPQNNLLVGGGGSLHHLGLDINPFPR</sequence>
<keyword evidence="2" id="KW-1185">Reference proteome</keyword>
<accession>A0A1R1YL59</accession>
<name>A0A1R1YL59_9FUNG</name>
<evidence type="ECO:0000313" key="2">
    <source>
        <dbReference type="Proteomes" id="UP000187429"/>
    </source>
</evidence>
<evidence type="ECO:0000313" key="1">
    <source>
        <dbReference type="EMBL" id="OMJ27535.1"/>
    </source>
</evidence>
<gene>
    <name evidence="1" type="ORF">AYI69_g3026</name>
</gene>
<dbReference type="Proteomes" id="UP000187429">
    <property type="component" value="Unassembled WGS sequence"/>
</dbReference>
<dbReference type="EMBL" id="LSSM01000955">
    <property type="protein sequence ID" value="OMJ27535.1"/>
    <property type="molecule type" value="Genomic_DNA"/>
</dbReference>
<organism evidence="1 2">
    <name type="scientific">Smittium culicis</name>
    <dbReference type="NCBI Taxonomy" id="133412"/>
    <lineage>
        <taxon>Eukaryota</taxon>
        <taxon>Fungi</taxon>
        <taxon>Fungi incertae sedis</taxon>
        <taxon>Zoopagomycota</taxon>
        <taxon>Kickxellomycotina</taxon>
        <taxon>Harpellomycetes</taxon>
        <taxon>Harpellales</taxon>
        <taxon>Legeriomycetaceae</taxon>
        <taxon>Smittium</taxon>
    </lineage>
</organism>
<protein>
    <submittedName>
        <fullName evidence="1">Uncharacterized protein</fullName>
    </submittedName>
</protein>
<comment type="caution">
    <text evidence="1">The sequence shown here is derived from an EMBL/GenBank/DDBJ whole genome shotgun (WGS) entry which is preliminary data.</text>
</comment>
<proteinExistence type="predicted"/>
<dbReference type="AlphaFoldDB" id="A0A1R1YL59"/>
<feature type="non-terminal residue" evidence="1">
    <location>
        <position position="33"/>
    </location>
</feature>